<feature type="domain" description="PRISE-like Rossmann-fold" evidence="1">
    <location>
        <begin position="75"/>
        <end position="321"/>
    </location>
</feature>
<dbReference type="AlphaFoldDB" id="A0AAV1RCH5"/>
<accession>A0AAV1RCH5</accession>
<dbReference type="Pfam" id="PF22917">
    <property type="entry name" value="PRISE"/>
    <property type="match status" value="1"/>
</dbReference>
<sequence>MAAKESNNYGTEAAPSSVAIIFGVTGLVGREIARRLISKNKWKVYGVARRSESFPIQCPNYHFISCDLLNPEETEKKLSVVQDVTHVFWVTWTGEFPLDSIKSCEQNKAMMSNALNVILTESKALKHVSLQTGMKHYVSLKGPFDAKEVSIYDEKCPRASEGYNFYYVLEDLLKERLAGKVAWSVLRPGLLTGSSNRTLYNVIGCLAIYGAICNHLNLPFVFGGTRECWEEVCIDGSDARLVAEQHIWAATNDEISSRDGQAFNAINGPSFTWKEVWPVLGKKFGAKVPKEMFSNHFWFATAMSDKKKVWHEIVVKEGLLHTEMEDLANWEFLDILFRCPTKMLGTRGKADRLGFTMRCKTSESILYWIDSMREEKLIP</sequence>
<keyword evidence="3" id="KW-1185">Reference proteome</keyword>
<dbReference type="Gene3D" id="3.40.50.720">
    <property type="entry name" value="NAD(P)-binding Rossmann-like Domain"/>
    <property type="match status" value="1"/>
</dbReference>
<dbReference type="EMBL" id="CAWUPB010000913">
    <property type="protein sequence ID" value="CAK7331238.1"/>
    <property type="molecule type" value="Genomic_DNA"/>
</dbReference>
<dbReference type="InterPro" id="IPR036291">
    <property type="entry name" value="NAD(P)-bd_dom_sf"/>
</dbReference>
<dbReference type="SUPFAM" id="SSF51735">
    <property type="entry name" value="NAD(P)-binding Rossmann-fold domains"/>
    <property type="match status" value="1"/>
</dbReference>
<proteinExistence type="predicted"/>
<protein>
    <recommendedName>
        <fullName evidence="1">PRISE-like Rossmann-fold domain-containing protein</fullName>
    </recommendedName>
</protein>
<evidence type="ECO:0000313" key="3">
    <source>
        <dbReference type="Proteomes" id="UP001314170"/>
    </source>
</evidence>
<dbReference type="GO" id="GO:0016627">
    <property type="term" value="F:oxidoreductase activity, acting on the CH-CH group of donors"/>
    <property type="evidence" value="ECO:0007669"/>
    <property type="project" value="UniProtKB-ARBA"/>
</dbReference>
<dbReference type="PANTHER" id="PTHR32487">
    <property type="entry name" value="3-OXO-DELTA(4,5)-STEROID 5-BETA-REDUCTASE"/>
    <property type="match status" value="1"/>
</dbReference>
<gene>
    <name evidence="2" type="ORF">DCAF_LOCUS8366</name>
</gene>
<organism evidence="2 3">
    <name type="scientific">Dovyalis caffra</name>
    <dbReference type="NCBI Taxonomy" id="77055"/>
    <lineage>
        <taxon>Eukaryota</taxon>
        <taxon>Viridiplantae</taxon>
        <taxon>Streptophyta</taxon>
        <taxon>Embryophyta</taxon>
        <taxon>Tracheophyta</taxon>
        <taxon>Spermatophyta</taxon>
        <taxon>Magnoliopsida</taxon>
        <taxon>eudicotyledons</taxon>
        <taxon>Gunneridae</taxon>
        <taxon>Pentapetalae</taxon>
        <taxon>rosids</taxon>
        <taxon>fabids</taxon>
        <taxon>Malpighiales</taxon>
        <taxon>Salicaceae</taxon>
        <taxon>Flacourtieae</taxon>
        <taxon>Dovyalis</taxon>
    </lineage>
</organism>
<comment type="caution">
    <text evidence="2">The sequence shown here is derived from an EMBL/GenBank/DDBJ whole genome shotgun (WGS) entry which is preliminary data.</text>
</comment>
<dbReference type="GO" id="GO:0006629">
    <property type="term" value="P:lipid metabolic process"/>
    <property type="evidence" value="ECO:0007669"/>
    <property type="project" value="UniProtKB-ARBA"/>
</dbReference>
<evidence type="ECO:0000259" key="1">
    <source>
        <dbReference type="Pfam" id="PF22917"/>
    </source>
</evidence>
<evidence type="ECO:0000313" key="2">
    <source>
        <dbReference type="EMBL" id="CAK7331238.1"/>
    </source>
</evidence>
<dbReference type="CDD" id="cd08948">
    <property type="entry name" value="5beta-POR_like_SDR_a"/>
    <property type="match status" value="1"/>
</dbReference>
<dbReference type="Proteomes" id="UP001314170">
    <property type="component" value="Unassembled WGS sequence"/>
</dbReference>
<dbReference type="PANTHER" id="PTHR32487:SF12">
    <property type="entry name" value="3-OXO-DELTA(4,5)-STEROID 5-BETA-REDUCTASE"/>
    <property type="match status" value="1"/>
</dbReference>
<reference evidence="2 3" key="1">
    <citation type="submission" date="2024-01" db="EMBL/GenBank/DDBJ databases">
        <authorList>
            <person name="Waweru B."/>
        </authorList>
    </citation>
    <scope>NUCLEOTIDE SEQUENCE [LARGE SCALE GENOMIC DNA]</scope>
</reference>
<dbReference type="InterPro" id="IPR055222">
    <property type="entry name" value="PRISE-like_Rossmann-fold"/>
</dbReference>
<name>A0AAV1RCH5_9ROSI</name>